<accession>A0ABP5FDB9</accession>
<name>A0ABP5FDB9_9ACTN</name>
<gene>
    <name evidence="3" type="ORF">GCM10009839_21960</name>
</gene>
<evidence type="ECO:0000313" key="3">
    <source>
        <dbReference type="EMBL" id="GAA2023890.1"/>
    </source>
</evidence>
<keyword evidence="2" id="KW-0812">Transmembrane</keyword>
<keyword evidence="2" id="KW-1133">Transmembrane helix</keyword>
<keyword evidence="2" id="KW-0472">Membrane</keyword>
<evidence type="ECO:0008006" key="5">
    <source>
        <dbReference type="Google" id="ProtNLM"/>
    </source>
</evidence>
<comment type="caution">
    <text evidence="3">The sequence shown here is derived from an EMBL/GenBank/DDBJ whole genome shotgun (WGS) entry which is preliminary data.</text>
</comment>
<feature type="region of interest" description="Disordered" evidence="1">
    <location>
        <begin position="1"/>
        <end position="26"/>
    </location>
</feature>
<evidence type="ECO:0000256" key="1">
    <source>
        <dbReference type="SAM" id="MobiDB-lite"/>
    </source>
</evidence>
<reference evidence="4" key="1">
    <citation type="journal article" date="2019" name="Int. J. Syst. Evol. Microbiol.">
        <title>The Global Catalogue of Microorganisms (GCM) 10K type strain sequencing project: providing services to taxonomists for standard genome sequencing and annotation.</title>
        <authorList>
            <consortium name="The Broad Institute Genomics Platform"/>
            <consortium name="The Broad Institute Genome Sequencing Center for Infectious Disease"/>
            <person name="Wu L."/>
            <person name="Ma J."/>
        </authorList>
    </citation>
    <scope>NUCLEOTIDE SEQUENCE [LARGE SCALE GENOMIC DNA]</scope>
    <source>
        <strain evidence="4">JCM 16014</strain>
    </source>
</reference>
<protein>
    <recommendedName>
        <fullName evidence="5">Anti-sigma factor</fullName>
    </recommendedName>
</protein>
<keyword evidence="4" id="KW-1185">Reference proteome</keyword>
<evidence type="ECO:0000313" key="4">
    <source>
        <dbReference type="Proteomes" id="UP001500751"/>
    </source>
</evidence>
<dbReference type="EMBL" id="BAAAQN010000009">
    <property type="protein sequence ID" value="GAA2023890.1"/>
    <property type="molecule type" value="Genomic_DNA"/>
</dbReference>
<dbReference type="Proteomes" id="UP001500751">
    <property type="component" value="Unassembled WGS sequence"/>
</dbReference>
<evidence type="ECO:0000256" key="2">
    <source>
        <dbReference type="SAM" id="Phobius"/>
    </source>
</evidence>
<feature type="transmembrane region" description="Helical" evidence="2">
    <location>
        <begin position="64"/>
        <end position="85"/>
    </location>
</feature>
<dbReference type="RefSeq" id="WP_344665419.1">
    <property type="nucleotide sequence ID" value="NZ_BAAAQN010000009.1"/>
</dbReference>
<sequence>MSRLSPRRGHGRSGSGSGAPPTPADDAWLSLVLSDLDAGEEPPLPGLIAPAMERGARLRRRRRASGAAAMTAGVAGVVLVAFGALTTFGGTGASPVIQTLPAGFERLPAPSVVAAVAAVAPGRTAIAEPARDPAAVRVELVWSAGLAEVQVHAARDGSGCPGTLAWAGGVSGCAPGADGRSWTFVVGGPDDSSSGAGTGIGIKGWGAAHTWPDGTRVIVVAGYRDALNVQATTPPISLTALSAIAADPRSRDAAH</sequence>
<feature type="compositionally biased region" description="Basic residues" evidence="1">
    <location>
        <begin position="1"/>
        <end position="11"/>
    </location>
</feature>
<organism evidence="3 4">
    <name type="scientific">Catenulispora yoronensis</name>
    <dbReference type="NCBI Taxonomy" id="450799"/>
    <lineage>
        <taxon>Bacteria</taxon>
        <taxon>Bacillati</taxon>
        <taxon>Actinomycetota</taxon>
        <taxon>Actinomycetes</taxon>
        <taxon>Catenulisporales</taxon>
        <taxon>Catenulisporaceae</taxon>
        <taxon>Catenulispora</taxon>
    </lineage>
</organism>
<proteinExistence type="predicted"/>